<gene>
    <name evidence="3" type="ORF">B0T23DRAFT_413632</name>
</gene>
<dbReference type="AlphaFoldDB" id="A0AAJ0I6I8"/>
<keyword evidence="4" id="KW-1185">Reference proteome</keyword>
<evidence type="ECO:0000313" key="3">
    <source>
        <dbReference type="EMBL" id="KAK3491028.1"/>
    </source>
</evidence>
<evidence type="ECO:0000313" key="4">
    <source>
        <dbReference type="Proteomes" id="UP001285908"/>
    </source>
</evidence>
<reference evidence="3 4" key="1">
    <citation type="journal article" date="2023" name="Mol. Phylogenet. Evol.">
        <title>Genome-scale phylogeny and comparative genomics of the fungal order Sordariales.</title>
        <authorList>
            <person name="Hensen N."/>
            <person name="Bonometti L."/>
            <person name="Westerberg I."/>
            <person name="Brannstrom I.O."/>
            <person name="Guillou S."/>
            <person name="Cros-Aarteil S."/>
            <person name="Calhoun S."/>
            <person name="Haridas S."/>
            <person name="Kuo A."/>
            <person name="Mondo S."/>
            <person name="Pangilinan J."/>
            <person name="Riley R."/>
            <person name="LaButti K."/>
            <person name="Andreopoulos B."/>
            <person name="Lipzen A."/>
            <person name="Chen C."/>
            <person name="Yan M."/>
            <person name="Daum C."/>
            <person name="Ng V."/>
            <person name="Clum A."/>
            <person name="Steindorff A."/>
            <person name="Ohm R.A."/>
            <person name="Martin F."/>
            <person name="Silar P."/>
            <person name="Natvig D.O."/>
            <person name="Lalanne C."/>
            <person name="Gautier V."/>
            <person name="Ament-Velasquez S.L."/>
            <person name="Kruys A."/>
            <person name="Hutchinson M.I."/>
            <person name="Powell A.J."/>
            <person name="Barry K."/>
            <person name="Miller A.N."/>
            <person name="Grigoriev I.V."/>
            <person name="Debuchy R."/>
            <person name="Gladieux P."/>
            <person name="Hiltunen Thoren M."/>
            <person name="Johannesson H."/>
        </authorList>
    </citation>
    <scope>NUCLEOTIDE SEQUENCE [LARGE SCALE GENOMIC DNA]</scope>
    <source>
        <strain evidence="3 4">FGSC 10403</strain>
    </source>
</reference>
<evidence type="ECO:0008006" key="5">
    <source>
        <dbReference type="Google" id="ProtNLM"/>
    </source>
</evidence>
<keyword evidence="2" id="KW-0732">Signal</keyword>
<protein>
    <recommendedName>
        <fullName evidence="5">Secreted protein</fullName>
    </recommendedName>
</protein>
<proteinExistence type="predicted"/>
<name>A0AAJ0I6I8_9PEZI</name>
<dbReference type="EMBL" id="JAULSX010000005">
    <property type="protein sequence ID" value="KAK3491028.1"/>
    <property type="molecule type" value="Genomic_DNA"/>
</dbReference>
<dbReference type="GeneID" id="87877152"/>
<feature type="signal peptide" evidence="2">
    <location>
        <begin position="1"/>
        <end position="20"/>
    </location>
</feature>
<comment type="caution">
    <text evidence="3">The sequence shown here is derived from an EMBL/GenBank/DDBJ whole genome shotgun (WGS) entry which is preliminary data.</text>
</comment>
<feature type="chain" id="PRO_5042540349" description="Secreted protein" evidence="2">
    <location>
        <begin position="21"/>
        <end position="106"/>
    </location>
</feature>
<evidence type="ECO:0000256" key="1">
    <source>
        <dbReference type="SAM" id="MobiDB-lite"/>
    </source>
</evidence>
<feature type="compositionally biased region" description="Pro residues" evidence="1">
    <location>
        <begin position="95"/>
        <end position="106"/>
    </location>
</feature>
<feature type="region of interest" description="Disordered" evidence="1">
    <location>
        <begin position="75"/>
        <end position="106"/>
    </location>
</feature>
<accession>A0AAJ0I6I8</accession>
<evidence type="ECO:0000256" key="2">
    <source>
        <dbReference type="SAM" id="SignalP"/>
    </source>
</evidence>
<sequence>MIRCTSFIGWLAASIKCTMARPQRDKKSRIEWGTWGVFPNGMRSGFSETEEGHGSAEMRQSSAKMYWDVLSFSPFSSSPSTPPTPPSFTCNVATPPSPPSPESRRT</sequence>
<dbReference type="Proteomes" id="UP001285908">
    <property type="component" value="Unassembled WGS sequence"/>
</dbReference>
<dbReference type="RefSeq" id="XP_062692211.1">
    <property type="nucleotide sequence ID" value="XM_062839530.1"/>
</dbReference>
<organism evidence="3 4">
    <name type="scientific">Neurospora hispaniola</name>
    <dbReference type="NCBI Taxonomy" id="588809"/>
    <lineage>
        <taxon>Eukaryota</taxon>
        <taxon>Fungi</taxon>
        <taxon>Dikarya</taxon>
        <taxon>Ascomycota</taxon>
        <taxon>Pezizomycotina</taxon>
        <taxon>Sordariomycetes</taxon>
        <taxon>Sordariomycetidae</taxon>
        <taxon>Sordariales</taxon>
        <taxon>Sordariaceae</taxon>
        <taxon>Neurospora</taxon>
    </lineage>
</organism>